<dbReference type="EMBL" id="JBJUIK010000008">
    <property type="protein sequence ID" value="KAL3520317.1"/>
    <property type="molecule type" value="Genomic_DNA"/>
</dbReference>
<keyword evidence="3" id="KW-1185">Reference proteome</keyword>
<feature type="domain" description="Integrase zinc-binding" evidence="1">
    <location>
        <begin position="61"/>
        <end position="114"/>
    </location>
</feature>
<reference evidence="2 3" key="1">
    <citation type="submission" date="2024-11" db="EMBL/GenBank/DDBJ databases">
        <title>A near-complete genome assembly of Cinchona calisaya.</title>
        <authorList>
            <person name="Lian D.C."/>
            <person name="Zhao X.W."/>
            <person name="Wei L."/>
        </authorList>
    </citation>
    <scope>NUCLEOTIDE SEQUENCE [LARGE SCALE GENOMIC DNA]</scope>
    <source>
        <tissue evidence="2">Nenye</tissue>
    </source>
</reference>
<comment type="caution">
    <text evidence="2">The sequence shown here is derived from an EMBL/GenBank/DDBJ whole genome shotgun (WGS) entry which is preliminary data.</text>
</comment>
<dbReference type="PANTHER" id="PTHR45835">
    <property type="entry name" value="YALI0A06105P"/>
    <property type="match status" value="1"/>
</dbReference>
<accession>A0ABD2ZLJ9</accession>
<organism evidence="2 3">
    <name type="scientific">Cinchona calisaya</name>
    <dbReference type="NCBI Taxonomy" id="153742"/>
    <lineage>
        <taxon>Eukaryota</taxon>
        <taxon>Viridiplantae</taxon>
        <taxon>Streptophyta</taxon>
        <taxon>Embryophyta</taxon>
        <taxon>Tracheophyta</taxon>
        <taxon>Spermatophyta</taxon>
        <taxon>Magnoliopsida</taxon>
        <taxon>eudicotyledons</taxon>
        <taxon>Gunneridae</taxon>
        <taxon>Pentapetalae</taxon>
        <taxon>asterids</taxon>
        <taxon>lamiids</taxon>
        <taxon>Gentianales</taxon>
        <taxon>Rubiaceae</taxon>
        <taxon>Cinchonoideae</taxon>
        <taxon>Cinchoneae</taxon>
        <taxon>Cinchona</taxon>
    </lineage>
</organism>
<protein>
    <recommendedName>
        <fullName evidence="1">Integrase zinc-binding domain-containing protein</fullName>
    </recommendedName>
</protein>
<name>A0ABD2ZLJ9_9GENT</name>
<evidence type="ECO:0000313" key="2">
    <source>
        <dbReference type="EMBL" id="KAL3520317.1"/>
    </source>
</evidence>
<evidence type="ECO:0000313" key="3">
    <source>
        <dbReference type="Proteomes" id="UP001630127"/>
    </source>
</evidence>
<gene>
    <name evidence="2" type="ORF">ACH5RR_018466</name>
</gene>
<proteinExistence type="predicted"/>
<evidence type="ECO:0000259" key="1">
    <source>
        <dbReference type="Pfam" id="PF17921"/>
    </source>
</evidence>
<dbReference type="AlphaFoldDB" id="A0ABD2ZLJ9"/>
<dbReference type="Gene3D" id="1.10.340.70">
    <property type="match status" value="1"/>
</dbReference>
<sequence>MVLTQVLPTWVPEVVGSYKQDDLAQNRIGELLLLPNGIPDWGYKNGMLKYKGMLYIDCTGEIREKLTKALHSSKLGGHFGIQASYIKAKSLCYWPTVLNDFIEVTLCCDVCRRRMDEHNQYPRLLQPLPEPQYSWSHITMNFIKGLPKSQEKEVILVVVDRFTKSAHFLESAIPIQLL</sequence>
<dbReference type="PANTHER" id="PTHR45835:SF104">
    <property type="entry name" value="PROTEIN NYNRIN-LIKE"/>
    <property type="match status" value="1"/>
</dbReference>
<dbReference type="InterPro" id="IPR041588">
    <property type="entry name" value="Integrase_H2C2"/>
</dbReference>
<dbReference type="Proteomes" id="UP001630127">
    <property type="component" value="Unassembled WGS sequence"/>
</dbReference>
<dbReference type="Pfam" id="PF17921">
    <property type="entry name" value="Integrase_H2C2"/>
    <property type="match status" value="1"/>
</dbReference>